<dbReference type="Pfam" id="PF13530">
    <property type="entry name" value="SCP2_2"/>
    <property type="match status" value="1"/>
</dbReference>
<dbReference type="CDD" id="cd04301">
    <property type="entry name" value="NAT_SF"/>
    <property type="match status" value="1"/>
</dbReference>
<dbReference type="PROSITE" id="PS51186">
    <property type="entry name" value="GNAT"/>
    <property type="match status" value="1"/>
</dbReference>
<dbReference type="SUPFAM" id="SSF55729">
    <property type="entry name" value="Acyl-CoA N-acyltransferases (Nat)"/>
    <property type="match status" value="1"/>
</dbReference>
<proteinExistence type="predicted"/>
<keyword evidence="2" id="KW-0808">Transferase</keyword>
<dbReference type="Gene3D" id="3.40.630.30">
    <property type="match status" value="2"/>
</dbReference>
<gene>
    <name evidence="2" type="ORF">FZC80_13520</name>
</gene>
<organism evidence="2 3">
    <name type="scientific">Rossellomorea aquimaris</name>
    <dbReference type="NCBI Taxonomy" id="189382"/>
    <lineage>
        <taxon>Bacteria</taxon>
        <taxon>Bacillati</taxon>
        <taxon>Bacillota</taxon>
        <taxon>Bacilli</taxon>
        <taxon>Bacillales</taxon>
        <taxon>Bacillaceae</taxon>
        <taxon>Rossellomorea</taxon>
    </lineage>
</organism>
<dbReference type="AlphaFoldDB" id="A0A5D4TQK2"/>
<dbReference type="EMBL" id="VTEW01000010">
    <property type="protein sequence ID" value="TYS77118.1"/>
    <property type="molecule type" value="Genomic_DNA"/>
</dbReference>
<name>A0A5D4TQK2_9BACI</name>
<dbReference type="SUPFAM" id="SSF55718">
    <property type="entry name" value="SCP-like"/>
    <property type="match status" value="1"/>
</dbReference>
<dbReference type="PANTHER" id="PTHR37817">
    <property type="entry name" value="N-ACETYLTRANSFERASE EIS"/>
    <property type="match status" value="1"/>
</dbReference>
<dbReference type="InterPro" id="IPR041380">
    <property type="entry name" value="Acetyltransf_17"/>
</dbReference>
<dbReference type="InterPro" id="IPR036527">
    <property type="entry name" value="SCP2_sterol-bd_dom_sf"/>
</dbReference>
<dbReference type="InterPro" id="IPR051554">
    <property type="entry name" value="Acetyltransferase_Eis"/>
</dbReference>
<sequence>MTIKRLDKQYYSETLNLSMYAFQYKIPEEELEKRYKQLDSHELYGIEIEDKLAAKLHLLSLGVFLGDTEYKMGGIAGVATYPEYRRKGLVKDLLTFTLERMREKGQTLSMLHPFSIAFYRKYGWELFAQLKKVKVPKAELKMFEPVSGTIKRFNKETYPNKLEEVYRQYAKGHSGMLARDSEWWKERTITTLCVAVYSDDKGEDTGYILYDIKDQKMKVEEFIALNAEARNGLWNFICQHDSMLAEVELVLHPDDPLPFLLHNPKTTTELQPYFMARVVDVFSFFNLYFHSFEGELSINISDDYAPWNNGKFLLANKKTEKLSSDYEVDMELDVNVLIPLIFGIYSATELYNMGLIKGDQQKIRVLTENVQVKPGFFIDFF</sequence>
<dbReference type="Proteomes" id="UP000325054">
    <property type="component" value="Unassembled WGS sequence"/>
</dbReference>
<dbReference type="InterPro" id="IPR016181">
    <property type="entry name" value="Acyl_CoA_acyltransferase"/>
</dbReference>
<accession>A0A5D4TQK2</accession>
<dbReference type="InterPro" id="IPR000182">
    <property type="entry name" value="GNAT_dom"/>
</dbReference>
<evidence type="ECO:0000259" key="1">
    <source>
        <dbReference type="PROSITE" id="PS51186"/>
    </source>
</evidence>
<reference evidence="2 3" key="1">
    <citation type="submission" date="2019-08" db="EMBL/GenBank/DDBJ databases">
        <title>Bacillus genomes from the desert of Cuatro Cienegas, Coahuila.</title>
        <authorList>
            <person name="Olmedo-Alvarez G."/>
        </authorList>
    </citation>
    <scope>NUCLEOTIDE SEQUENCE [LARGE SCALE GENOMIC DNA]</scope>
    <source>
        <strain evidence="2 3">CH451a_14T</strain>
    </source>
</reference>
<dbReference type="PANTHER" id="PTHR37817:SF1">
    <property type="entry name" value="N-ACETYLTRANSFERASE EIS"/>
    <property type="match status" value="1"/>
</dbReference>
<dbReference type="GO" id="GO:0034069">
    <property type="term" value="F:aminoglycoside N-acetyltransferase activity"/>
    <property type="evidence" value="ECO:0007669"/>
    <property type="project" value="TreeGrafter"/>
</dbReference>
<dbReference type="InterPro" id="IPR025559">
    <property type="entry name" value="Eis_dom"/>
</dbReference>
<dbReference type="Gene3D" id="3.30.1050.10">
    <property type="entry name" value="SCP2 sterol-binding domain"/>
    <property type="match status" value="1"/>
</dbReference>
<evidence type="ECO:0000313" key="2">
    <source>
        <dbReference type="EMBL" id="TYS77118.1"/>
    </source>
</evidence>
<dbReference type="Pfam" id="PF17668">
    <property type="entry name" value="Acetyltransf_17"/>
    <property type="match status" value="1"/>
</dbReference>
<feature type="domain" description="N-acetyltransferase" evidence="1">
    <location>
        <begin position="1"/>
        <end position="147"/>
    </location>
</feature>
<dbReference type="RefSeq" id="WP_148992127.1">
    <property type="nucleotide sequence ID" value="NZ_VTEW01000010.1"/>
</dbReference>
<comment type="caution">
    <text evidence="2">The sequence shown here is derived from an EMBL/GenBank/DDBJ whole genome shotgun (WGS) entry which is preliminary data.</text>
</comment>
<evidence type="ECO:0000313" key="3">
    <source>
        <dbReference type="Proteomes" id="UP000325054"/>
    </source>
</evidence>
<dbReference type="GO" id="GO:0030649">
    <property type="term" value="P:aminoglycoside antibiotic catabolic process"/>
    <property type="evidence" value="ECO:0007669"/>
    <property type="project" value="TreeGrafter"/>
</dbReference>
<dbReference type="OrthoDB" id="9768284at2"/>
<protein>
    <submittedName>
        <fullName evidence="2">GNAT family N-acetyltransferase</fullName>
    </submittedName>
</protein>
<dbReference type="Pfam" id="PF13527">
    <property type="entry name" value="Acetyltransf_9"/>
    <property type="match status" value="1"/>
</dbReference>